<evidence type="ECO:0000313" key="2">
    <source>
        <dbReference type="Proteomes" id="UP000008311"/>
    </source>
</evidence>
<gene>
    <name evidence="1" type="ORF">RCOM_1867480</name>
</gene>
<reference evidence="2" key="1">
    <citation type="journal article" date="2010" name="Nat. Biotechnol.">
        <title>Draft genome sequence of the oilseed species Ricinus communis.</title>
        <authorList>
            <person name="Chan A.P."/>
            <person name="Crabtree J."/>
            <person name="Zhao Q."/>
            <person name="Lorenzi H."/>
            <person name="Orvis J."/>
            <person name="Puiu D."/>
            <person name="Melake-Berhan A."/>
            <person name="Jones K.M."/>
            <person name="Redman J."/>
            <person name="Chen G."/>
            <person name="Cahoon E.B."/>
            <person name="Gedil M."/>
            <person name="Stanke M."/>
            <person name="Haas B.J."/>
            <person name="Wortman J.R."/>
            <person name="Fraser-Liggett C.M."/>
            <person name="Ravel J."/>
            <person name="Rabinowicz P.D."/>
        </authorList>
    </citation>
    <scope>NUCLEOTIDE SEQUENCE [LARGE SCALE GENOMIC DNA]</scope>
    <source>
        <strain evidence="2">cv. Hale</strain>
    </source>
</reference>
<proteinExistence type="predicted"/>
<name>B9TH18_RICCO</name>
<keyword evidence="2" id="KW-1185">Reference proteome</keyword>
<evidence type="ECO:0000313" key="1">
    <source>
        <dbReference type="EMBL" id="EEF24846.1"/>
    </source>
</evidence>
<accession>B9TH18</accession>
<sequence length="286" mass="31226">MTYSCSDFFDDVMRCLVESRAIDSTDIPDDDPGAGADIAVNAIVTMHRAGLSSQFVRELLAEVESLAAVADEHGPDAVAFLFYLQAAILNGSSVGARGTEDSELLALIGRLPSAGGLPSIGASVNSIHRSTIKRYRSSSWENVCAASDDIPADFARLLRDEVRPLQIAYQRLMSAYDGHPAGIECRMKERESWAFALSDASGAKSWRVQQFDQDGFIGHMCFDSLPEAVEDMLRMGYVVTDPGALDRVGSTARWARGIRRAAIMQKHQEGLITYRQMVDEIDALAD</sequence>
<dbReference type="EMBL" id="EQ981130">
    <property type="protein sequence ID" value="EEF24846.1"/>
    <property type="molecule type" value="Genomic_DNA"/>
</dbReference>
<dbReference type="Proteomes" id="UP000008311">
    <property type="component" value="Unassembled WGS sequence"/>
</dbReference>
<organism evidence="1 2">
    <name type="scientific">Ricinus communis</name>
    <name type="common">Castor bean</name>
    <dbReference type="NCBI Taxonomy" id="3988"/>
    <lineage>
        <taxon>Eukaryota</taxon>
        <taxon>Viridiplantae</taxon>
        <taxon>Streptophyta</taxon>
        <taxon>Embryophyta</taxon>
        <taxon>Tracheophyta</taxon>
        <taxon>Spermatophyta</taxon>
        <taxon>Magnoliopsida</taxon>
        <taxon>eudicotyledons</taxon>
        <taxon>Gunneridae</taxon>
        <taxon>Pentapetalae</taxon>
        <taxon>rosids</taxon>
        <taxon>fabids</taxon>
        <taxon>Malpighiales</taxon>
        <taxon>Euphorbiaceae</taxon>
        <taxon>Acalyphoideae</taxon>
        <taxon>Acalypheae</taxon>
        <taxon>Ricinus</taxon>
    </lineage>
</organism>
<dbReference type="AlphaFoldDB" id="B9TH18"/>
<protein>
    <submittedName>
        <fullName evidence="1">Uncharacterized protein</fullName>
    </submittedName>
</protein>
<dbReference type="InParanoid" id="B9TH18"/>